<dbReference type="Proteomes" id="UP000215158">
    <property type="component" value="Chromosome 1"/>
</dbReference>
<feature type="region of interest" description="Disordered" evidence="4">
    <location>
        <begin position="295"/>
        <end position="321"/>
    </location>
</feature>
<evidence type="ECO:0000259" key="5">
    <source>
        <dbReference type="PROSITE" id="PS50109"/>
    </source>
</evidence>
<protein>
    <recommendedName>
        <fullName evidence="2">histidine kinase</fullName>
        <ecNumber evidence="2">2.7.13.3</ecNumber>
    </recommendedName>
</protein>
<dbReference type="AlphaFoldDB" id="A0A248VDA2"/>
<reference evidence="6 7" key="1">
    <citation type="submission" date="2017-08" db="EMBL/GenBank/DDBJ databases">
        <title>Identification and genetic characteristics of simultaneous BTEX- and naphthalene-degrading Paraburkholderia sp. BN5 isolated from petroleum-contaminated soil.</title>
        <authorList>
            <person name="Lee Y."/>
            <person name="Jeon C.O."/>
        </authorList>
    </citation>
    <scope>NUCLEOTIDE SEQUENCE [LARGE SCALE GENOMIC DNA]</scope>
    <source>
        <strain evidence="6 7">BN5</strain>
    </source>
</reference>
<feature type="domain" description="Histidine kinase" evidence="5">
    <location>
        <begin position="1"/>
        <end position="172"/>
    </location>
</feature>
<evidence type="ECO:0000256" key="1">
    <source>
        <dbReference type="ARBA" id="ARBA00000085"/>
    </source>
</evidence>
<dbReference type="OrthoDB" id="9768069at2"/>
<dbReference type="KEGG" id="parb:CJU94_02015"/>
<evidence type="ECO:0000313" key="7">
    <source>
        <dbReference type="Proteomes" id="UP000215158"/>
    </source>
</evidence>
<sequence>MIDRQVSGIARLAQDLMDATRVDQGALRLNKFEFEIAPLLADSCEITAAAAAAKNQAFTVSIPDRTLRVEGDPERLTQAIGNLLHNAVKYTPVHGNIRMTVLAEGSNVVIRIKDDGAGISPVLLPHIFELFAQCSRTIASSAGGLGIGLAVVTRLLKLTGVRCRQQVPARGRAVSSRSSCRSPRNHVRLCFFMAAYQWSGGCLLAGEPRRTGRRRDNLEVRAIRIPSVRRHAVSCEGADLCPDVDATYNPPYIGQTSGRVKDAGPCRASAQPLRRWSIPPSIHIYRQEIVGESGAVPGELRSVRNGPRSSRKRKSSARGAA</sequence>
<keyword evidence="7" id="KW-1185">Reference proteome</keyword>
<dbReference type="Gene3D" id="3.30.565.10">
    <property type="entry name" value="Histidine kinase-like ATPase, C-terminal domain"/>
    <property type="match status" value="1"/>
</dbReference>
<dbReference type="InterPro" id="IPR003594">
    <property type="entry name" value="HATPase_dom"/>
</dbReference>
<comment type="catalytic activity">
    <reaction evidence="1">
        <text>ATP + protein L-histidine = ADP + protein N-phospho-L-histidine.</text>
        <dbReference type="EC" id="2.7.13.3"/>
    </reaction>
</comment>
<organism evidence="6 7">
    <name type="scientific">Paraburkholderia aromaticivorans</name>
    <dbReference type="NCBI Taxonomy" id="2026199"/>
    <lineage>
        <taxon>Bacteria</taxon>
        <taxon>Pseudomonadati</taxon>
        <taxon>Pseudomonadota</taxon>
        <taxon>Betaproteobacteria</taxon>
        <taxon>Burkholderiales</taxon>
        <taxon>Burkholderiaceae</taxon>
        <taxon>Paraburkholderia</taxon>
    </lineage>
</organism>
<dbReference type="RefSeq" id="WP_095417338.1">
    <property type="nucleotide sequence ID" value="NZ_CP022989.1"/>
</dbReference>
<dbReference type="SMART" id="SM00387">
    <property type="entry name" value="HATPase_c"/>
    <property type="match status" value="1"/>
</dbReference>
<dbReference type="EC" id="2.7.13.3" evidence="2"/>
<dbReference type="InterPro" id="IPR036890">
    <property type="entry name" value="HATPase_C_sf"/>
</dbReference>
<evidence type="ECO:0000256" key="2">
    <source>
        <dbReference type="ARBA" id="ARBA00012438"/>
    </source>
</evidence>
<dbReference type="InterPro" id="IPR004358">
    <property type="entry name" value="Sig_transdc_His_kin-like_C"/>
</dbReference>
<accession>A0A248VDA2</accession>
<evidence type="ECO:0000256" key="3">
    <source>
        <dbReference type="ARBA" id="ARBA00022553"/>
    </source>
</evidence>
<evidence type="ECO:0000256" key="4">
    <source>
        <dbReference type="SAM" id="MobiDB-lite"/>
    </source>
</evidence>
<dbReference type="SUPFAM" id="SSF55874">
    <property type="entry name" value="ATPase domain of HSP90 chaperone/DNA topoisomerase II/histidine kinase"/>
    <property type="match status" value="1"/>
</dbReference>
<gene>
    <name evidence="6" type="ORF">CJU94_02015</name>
</gene>
<dbReference type="InterPro" id="IPR005467">
    <property type="entry name" value="His_kinase_dom"/>
</dbReference>
<dbReference type="PANTHER" id="PTHR43547:SF2">
    <property type="entry name" value="HYBRID SIGNAL TRANSDUCTION HISTIDINE KINASE C"/>
    <property type="match status" value="1"/>
</dbReference>
<dbReference type="CDD" id="cd00075">
    <property type="entry name" value="HATPase"/>
    <property type="match status" value="1"/>
</dbReference>
<keyword evidence="3" id="KW-0597">Phosphoprotein</keyword>
<dbReference type="EMBL" id="CP022989">
    <property type="protein sequence ID" value="ASV97053.1"/>
    <property type="molecule type" value="Genomic_DNA"/>
</dbReference>
<evidence type="ECO:0000313" key="6">
    <source>
        <dbReference type="EMBL" id="ASV97053.1"/>
    </source>
</evidence>
<name>A0A248VDA2_9BURK</name>
<dbReference type="GO" id="GO:0000155">
    <property type="term" value="F:phosphorelay sensor kinase activity"/>
    <property type="evidence" value="ECO:0007669"/>
    <property type="project" value="TreeGrafter"/>
</dbReference>
<dbReference type="PANTHER" id="PTHR43547">
    <property type="entry name" value="TWO-COMPONENT HISTIDINE KINASE"/>
    <property type="match status" value="1"/>
</dbReference>
<feature type="compositionally biased region" description="Basic residues" evidence="4">
    <location>
        <begin position="309"/>
        <end position="321"/>
    </location>
</feature>
<dbReference type="PRINTS" id="PR00344">
    <property type="entry name" value="BCTRLSENSOR"/>
</dbReference>
<proteinExistence type="predicted"/>
<dbReference type="PROSITE" id="PS50109">
    <property type="entry name" value="HIS_KIN"/>
    <property type="match status" value="1"/>
</dbReference>
<dbReference type="Pfam" id="PF02518">
    <property type="entry name" value="HATPase_c"/>
    <property type="match status" value="1"/>
</dbReference>